<accession>A0AAN9SP39</accession>
<dbReference type="PRINTS" id="PR00364">
    <property type="entry name" value="DISEASERSIST"/>
</dbReference>
<evidence type="ECO:0000256" key="1">
    <source>
        <dbReference type="ARBA" id="ARBA00008894"/>
    </source>
</evidence>
<reference evidence="7 8" key="1">
    <citation type="submission" date="2024-01" db="EMBL/GenBank/DDBJ databases">
        <title>The genomes of 5 underutilized Papilionoideae crops provide insights into root nodulation and disease resistanc.</title>
        <authorList>
            <person name="Jiang F."/>
        </authorList>
    </citation>
    <scope>NUCLEOTIDE SEQUENCE [LARGE SCALE GENOMIC DNA]</scope>
    <source>
        <strain evidence="7">DUOXIRENSHENG_FW03</strain>
        <tissue evidence="7">Leaves</tissue>
    </source>
</reference>
<proteinExistence type="inferred from homology"/>
<dbReference type="GO" id="GO:0043531">
    <property type="term" value="F:ADP binding"/>
    <property type="evidence" value="ECO:0007669"/>
    <property type="project" value="InterPro"/>
</dbReference>
<keyword evidence="4" id="KW-0067">ATP-binding</keyword>
<dbReference type="Proteomes" id="UP001386955">
    <property type="component" value="Unassembled WGS sequence"/>
</dbReference>
<dbReference type="PANTHER" id="PTHR33463">
    <property type="entry name" value="NB-ARC DOMAIN-CONTAINING PROTEIN-RELATED"/>
    <property type="match status" value="1"/>
</dbReference>
<dbReference type="Gene3D" id="3.80.10.10">
    <property type="entry name" value="Ribonuclease Inhibitor"/>
    <property type="match status" value="6"/>
</dbReference>
<dbReference type="SMART" id="SM00382">
    <property type="entry name" value="AAA"/>
    <property type="match status" value="1"/>
</dbReference>
<protein>
    <recommendedName>
        <fullName evidence="6">AAA+ ATPase domain-containing protein</fullName>
    </recommendedName>
</protein>
<dbReference type="Gene3D" id="1.10.8.430">
    <property type="entry name" value="Helical domain of apoptotic protease-activating factors"/>
    <property type="match status" value="1"/>
</dbReference>
<dbReference type="GO" id="GO:0005524">
    <property type="term" value="F:ATP binding"/>
    <property type="evidence" value="ECO:0007669"/>
    <property type="project" value="UniProtKB-KW"/>
</dbReference>
<dbReference type="InterPro" id="IPR057135">
    <property type="entry name" value="At4g27190-like_LRR"/>
</dbReference>
<comment type="caution">
    <text evidence="7">The sequence shown here is derived from an EMBL/GenBank/DDBJ whole genome shotgun (WGS) entry which is preliminary data.</text>
</comment>
<dbReference type="InterPro" id="IPR042197">
    <property type="entry name" value="Apaf_helical"/>
</dbReference>
<comment type="similarity">
    <text evidence="1">Belongs to the disease resistance NB-LRR family.</text>
</comment>
<dbReference type="EMBL" id="JAYMYS010000003">
    <property type="protein sequence ID" value="KAK7401714.1"/>
    <property type="molecule type" value="Genomic_DNA"/>
</dbReference>
<dbReference type="InterPro" id="IPR032675">
    <property type="entry name" value="LRR_dom_sf"/>
</dbReference>
<dbReference type="Gene3D" id="3.40.50.300">
    <property type="entry name" value="P-loop containing nucleotide triphosphate hydrolases"/>
    <property type="match status" value="1"/>
</dbReference>
<keyword evidence="8" id="KW-1185">Reference proteome</keyword>
<evidence type="ECO:0000313" key="8">
    <source>
        <dbReference type="Proteomes" id="UP001386955"/>
    </source>
</evidence>
<dbReference type="Pfam" id="PF00931">
    <property type="entry name" value="NB-ARC"/>
    <property type="match status" value="1"/>
</dbReference>
<keyword evidence="5" id="KW-0175">Coiled coil</keyword>
<dbReference type="SUPFAM" id="SSF52540">
    <property type="entry name" value="P-loop containing nucleoside triphosphate hydrolases"/>
    <property type="match status" value="1"/>
</dbReference>
<dbReference type="SUPFAM" id="SSF52047">
    <property type="entry name" value="RNI-like"/>
    <property type="match status" value="4"/>
</dbReference>
<dbReference type="InterPro" id="IPR002182">
    <property type="entry name" value="NB-ARC"/>
</dbReference>
<dbReference type="InterPro" id="IPR003593">
    <property type="entry name" value="AAA+_ATPase"/>
</dbReference>
<feature type="coiled-coil region" evidence="5">
    <location>
        <begin position="25"/>
        <end position="59"/>
    </location>
</feature>
<keyword evidence="2" id="KW-0547">Nucleotide-binding</keyword>
<keyword evidence="3" id="KW-0611">Plant defense</keyword>
<dbReference type="InterPro" id="IPR050905">
    <property type="entry name" value="Plant_NBS-LRR"/>
</dbReference>
<gene>
    <name evidence="7" type="ORF">VNO78_13413</name>
</gene>
<evidence type="ECO:0000313" key="7">
    <source>
        <dbReference type="EMBL" id="KAK7401714.1"/>
    </source>
</evidence>
<evidence type="ECO:0000256" key="4">
    <source>
        <dbReference type="ARBA" id="ARBA00022840"/>
    </source>
</evidence>
<evidence type="ECO:0000256" key="5">
    <source>
        <dbReference type="SAM" id="Coils"/>
    </source>
</evidence>
<evidence type="ECO:0000256" key="2">
    <source>
        <dbReference type="ARBA" id="ARBA00022741"/>
    </source>
</evidence>
<name>A0AAN9SP39_PSOTE</name>
<sequence length="1691" mass="193476">MGALDSKIVERTFEPIGDESVLGYITSYKSNLKRLEIEVQKLETKKNNLQYAVDEVKKNEEIILNIVENWLKKVDVILDETKKLIDNDVHAKFVPNLWFWHQLSKKSQNMIQMIHQVLKEGNFEKISYSKPSTLKEINQALNDPNIYMIGLYGIDGVGKTTLLKELARKVKKGGLFDALVMVEVTDSLDVENIQDQIANMLDLKFDEKTKEGRVGQLYQRIKEEKSILIILDDVWGKLDLAKVGIPFGDDHKGCKLLLTSEYVHVLKHHMGTQKDFKLEVLSDEDSWKLFENILGNDVKMKNARSIAQDLAKCCNGLPLFIAVVAKALRKRSVSTWKHALNQLKGLDERGNFKPVVCPLEFSYNNLESNDLRSLFLFIVSLGPGRIHTGELFSSYFGLMGLYGDVNTLAKARKKYYKLINDLTAASLLVEDEIEYVRMHDAVRDMAKAIAFRTDLTYEVRNFTQMEQWDMDQLQRCRYINLPSYNIDELPEKLDCPNLRMMSLKRNHGHLTIPDNFFSGMIQIKALNLHGMRFSPSPSSLYFLTNLISLNLYGCLLEDITIIGQLSRLEILTLERSEIEQLPKEIGHLVYLRMLNLTNCYQLKTIPANLLSCLTRLEELYMGNCNVQWEVGKEKDHASLRELSHLNQLTTLDLSIQDASALPDDDDMRLFGNLQRYNISIGYMWKWSSLWSRNANDASRILKLADSFDTRICLNGGVKILFTTVEDLSLDKLNFVKDGFFELNGERFSKLKHLKIQNSDALCNLERLILYNVPNMEDISYGALPTHSFENLKCIKVQSCDKLKKLLLHSLAKGLYQLHTLDISNCKAMEEIIYEDKIGDEKEIPNIMLPKLHSLTLDTLPRFQSFSFSLTVDKDYESISNPLFNQKVTMPNLETLELGSINTCMIWDDRLPLHSCIQNLTSLKIDSCCGIRNLFTAPVVRALVKLEHLQITYCSMLEDIFVQEEKVTFPNLKTLVMSDNDKLVSIWPNQLAPNSFCNLKTTKIYGTKILNHIFPLSVIEELQQLQVLEISRCRINNIVEKTSSGDVKDVYCESLHVSWCYKLETVISSSVSFLTLHELKVDNCGVANIITPSMAPCLPNLRIINISSCKMLKEIVGSNNESNAPSEIALMKLCELNFENLPSLTSFCRGSYHFNLPSLEKVCAIRCSKFVTFCHGNITSPDLSKIIQHGQSIDDHPALFSEKVAMPNLQTLELYSLNVRNIWDGSLPFHFYNTNFCLEVKYCVRLKSLFLSSSSMFGALDKLQRLEIIHCDELVEIFVGQKEATFPELETLYISEMEHLQIIWHNQQASNSFHKLYEIEIHQCPALLHVFPIDVAKELRQLQVLVISYSNIESIIEKSDSQDLQSVYFEHLTISKCNRLKTILQSSVQFQTLCTLNVWYCDEVINIMMPLMITNLPRLCILHISGCAKLEQIYGKKNEGDTLGEIAFTKLETLHLEDLHRLTHFCKESCNFNFPSLRSVFIKRCYKMKTFTQKDDDLNNPSAVSNFPLFNKKVAMPNLESLEVYAIGSSKIWDDKLPIHIYSQNLTTLKVGDCDGLGRLFLSSKGRALDKLQHLKIDHCKELVEIFGIQEDDDAPTEIVFMKLEQLELISLPSLTSFCKASCTFKFPVLERVWVQNCPELTTFCPGNLITPSLSEVEYGELKVKDQHWDGDLNTYLSQKDIEPLSVDDDNL</sequence>
<organism evidence="7 8">
    <name type="scientific">Psophocarpus tetragonolobus</name>
    <name type="common">Winged bean</name>
    <name type="synonym">Dolichos tetragonolobus</name>
    <dbReference type="NCBI Taxonomy" id="3891"/>
    <lineage>
        <taxon>Eukaryota</taxon>
        <taxon>Viridiplantae</taxon>
        <taxon>Streptophyta</taxon>
        <taxon>Embryophyta</taxon>
        <taxon>Tracheophyta</taxon>
        <taxon>Spermatophyta</taxon>
        <taxon>Magnoliopsida</taxon>
        <taxon>eudicotyledons</taxon>
        <taxon>Gunneridae</taxon>
        <taxon>Pentapetalae</taxon>
        <taxon>rosids</taxon>
        <taxon>fabids</taxon>
        <taxon>Fabales</taxon>
        <taxon>Fabaceae</taxon>
        <taxon>Papilionoideae</taxon>
        <taxon>50 kb inversion clade</taxon>
        <taxon>NPAAA clade</taxon>
        <taxon>indigoferoid/millettioid clade</taxon>
        <taxon>Phaseoleae</taxon>
        <taxon>Psophocarpus</taxon>
    </lineage>
</organism>
<dbReference type="GO" id="GO:0006952">
    <property type="term" value="P:defense response"/>
    <property type="evidence" value="ECO:0007669"/>
    <property type="project" value="UniProtKB-KW"/>
</dbReference>
<feature type="domain" description="AAA+ ATPase" evidence="6">
    <location>
        <begin position="145"/>
        <end position="284"/>
    </location>
</feature>
<evidence type="ECO:0000256" key="3">
    <source>
        <dbReference type="ARBA" id="ARBA00022821"/>
    </source>
</evidence>
<dbReference type="InterPro" id="IPR027417">
    <property type="entry name" value="P-loop_NTPase"/>
</dbReference>
<dbReference type="PANTHER" id="PTHR33463:SF203">
    <property type="entry name" value="AAA+ ATPASE DOMAIN-CONTAINING PROTEIN"/>
    <property type="match status" value="1"/>
</dbReference>
<evidence type="ECO:0000259" key="6">
    <source>
        <dbReference type="SMART" id="SM00382"/>
    </source>
</evidence>
<dbReference type="Pfam" id="PF23247">
    <property type="entry name" value="LRR_RPS2"/>
    <property type="match status" value="6"/>
</dbReference>